<accession>A0A1Z5ILD5</accession>
<dbReference type="InterPro" id="IPR029044">
    <property type="entry name" value="Nucleotide-diphossugar_trans"/>
</dbReference>
<dbReference type="InterPro" id="IPR001173">
    <property type="entry name" value="Glyco_trans_2-like"/>
</dbReference>
<dbReference type="SUPFAM" id="SSF53448">
    <property type="entry name" value="Nucleotide-diphospho-sugar transferases"/>
    <property type="match status" value="1"/>
</dbReference>
<gene>
    <name evidence="2" type="ORF">IWT140_00172</name>
</gene>
<sequence length="321" mass="36740">MAKRLSIIIAVNDAREDDLAIPLSSINNQLGIDFRDVEVILVDNGQYRLQNVDQFRLFKNLDVHYENPANVLSWEEAFQHGVGVANGDYVMFMGPDGLLNQTSVIQTFSATAAQNQDADVLTGLVLEQDMTRTRTTQYKVGRDFMTARGRWFKRAFLNQYHVAWQAVGKYSDEFYSRLVNCLSRADIEVNEIAYAQFLSRDIRSEVLAPMPRQASVEQITMLGKFFETLQQIDPMTYINEFAKACVRYYTQSKQVPEAERDRVDQAFWLLVQRNAGIWQNVQALVDHLKLTDQSPEAPWVKESQLFDGYIQALSKVAATKN</sequence>
<dbReference type="GO" id="GO:0016740">
    <property type="term" value="F:transferase activity"/>
    <property type="evidence" value="ECO:0007669"/>
    <property type="project" value="UniProtKB-KW"/>
</dbReference>
<evidence type="ECO:0000313" key="2">
    <source>
        <dbReference type="EMBL" id="GAX02575.1"/>
    </source>
</evidence>
<reference evidence="2 3" key="1">
    <citation type="submission" date="2015-11" db="EMBL/GenBank/DDBJ databases">
        <title>Draft genome sequences of new species of the genus Lactobacillus isolated from orchardgrass silage.</title>
        <authorList>
            <person name="Tohno M."/>
            <person name="Tanizawa Y."/>
            <person name="Arita M."/>
        </authorList>
    </citation>
    <scope>NUCLEOTIDE SEQUENCE [LARGE SCALE GENOMIC DNA]</scope>
    <source>
        <strain evidence="2 3">IWT140</strain>
    </source>
</reference>
<feature type="domain" description="Glycosyltransferase 2-like" evidence="1">
    <location>
        <begin position="7"/>
        <end position="147"/>
    </location>
</feature>
<dbReference type="AlphaFoldDB" id="A0A1Z5ILD5"/>
<dbReference type="Proteomes" id="UP000198430">
    <property type="component" value="Unassembled WGS sequence"/>
</dbReference>
<proteinExistence type="predicted"/>
<organism evidence="2 3">
    <name type="scientific">Secundilactobacillus pentosiphilus</name>
    <dbReference type="NCBI Taxonomy" id="1714682"/>
    <lineage>
        <taxon>Bacteria</taxon>
        <taxon>Bacillati</taxon>
        <taxon>Bacillota</taxon>
        <taxon>Bacilli</taxon>
        <taxon>Lactobacillales</taxon>
        <taxon>Lactobacillaceae</taxon>
        <taxon>Secundilactobacillus</taxon>
    </lineage>
</organism>
<keyword evidence="3" id="KW-1185">Reference proteome</keyword>
<protein>
    <submittedName>
        <fullName evidence="2">Glycosyl transferase</fullName>
    </submittedName>
</protein>
<evidence type="ECO:0000313" key="3">
    <source>
        <dbReference type="Proteomes" id="UP000198430"/>
    </source>
</evidence>
<dbReference type="EMBL" id="BCMH01000001">
    <property type="protein sequence ID" value="GAX02575.1"/>
    <property type="molecule type" value="Genomic_DNA"/>
</dbReference>
<dbReference type="RefSeq" id="WP_089087563.1">
    <property type="nucleotide sequence ID" value="NZ_BCMH01000001.1"/>
</dbReference>
<comment type="caution">
    <text evidence="2">The sequence shown here is derived from an EMBL/GenBank/DDBJ whole genome shotgun (WGS) entry which is preliminary data.</text>
</comment>
<dbReference type="Pfam" id="PF00535">
    <property type="entry name" value="Glycos_transf_2"/>
    <property type="match status" value="1"/>
</dbReference>
<evidence type="ECO:0000259" key="1">
    <source>
        <dbReference type="Pfam" id="PF00535"/>
    </source>
</evidence>
<dbReference type="Gene3D" id="3.90.550.10">
    <property type="entry name" value="Spore Coat Polysaccharide Biosynthesis Protein SpsA, Chain A"/>
    <property type="match status" value="1"/>
</dbReference>
<dbReference type="CDD" id="cd00761">
    <property type="entry name" value="Glyco_tranf_GTA_type"/>
    <property type="match status" value="1"/>
</dbReference>
<name>A0A1Z5ILD5_9LACO</name>
<keyword evidence="2" id="KW-0808">Transferase</keyword>